<proteinExistence type="predicted"/>
<evidence type="ECO:0000313" key="2">
    <source>
        <dbReference type="Proteomes" id="UP000324222"/>
    </source>
</evidence>
<dbReference type="AlphaFoldDB" id="A0A5B7CF45"/>
<organism evidence="1 2">
    <name type="scientific">Portunus trituberculatus</name>
    <name type="common">Swimming crab</name>
    <name type="synonym">Neptunus trituberculatus</name>
    <dbReference type="NCBI Taxonomy" id="210409"/>
    <lineage>
        <taxon>Eukaryota</taxon>
        <taxon>Metazoa</taxon>
        <taxon>Ecdysozoa</taxon>
        <taxon>Arthropoda</taxon>
        <taxon>Crustacea</taxon>
        <taxon>Multicrustacea</taxon>
        <taxon>Malacostraca</taxon>
        <taxon>Eumalacostraca</taxon>
        <taxon>Eucarida</taxon>
        <taxon>Decapoda</taxon>
        <taxon>Pleocyemata</taxon>
        <taxon>Brachyura</taxon>
        <taxon>Eubrachyura</taxon>
        <taxon>Portunoidea</taxon>
        <taxon>Portunidae</taxon>
        <taxon>Portuninae</taxon>
        <taxon>Portunus</taxon>
    </lineage>
</organism>
<accession>A0A5B7CF45</accession>
<protein>
    <submittedName>
        <fullName evidence="1">Uncharacterized protein</fullName>
    </submittedName>
</protein>
<evidence type="ECO:0000313" key="1">
    <source>
        <dbReference type="EMBL" id="MPC07868.1"/>
    </source>
</evidence>
<dbReference type="Proteomes" id="UP000324222">
    <property type="component" value="Unassembled WGS sequence"/>
</dbReference>
<reference evidence="1 2" key="1">
    <citation type="submission" date="2019-05" db="EMBL/GenBank/DDBJ databases">
        <title>Another draft genome of Portunus trituberculatus and its Hox gene families provides insights of decapod evolution.</title>
        <authorList>
            <person name="Jeong J.-H."/>
            <person name="Song I."/>
            <person name="Kim S."/>
            <person name="Choi T."/>
            <person name="Kim D."/>
            <person name="Ryu S."/>
            <person name="Kim W."/>
        </authorList>
    </citation>
    <scope>NUCLEOTIDE SEQUENCE [LARGE SCALE GENOMIC DNA]</scope>
    <source>
        <tissue evidence="1">Muscle</tissue>
    </source>
</reference>
<gene>
    <name evidence="1" type="ORF">E2C01_000436</name>
</gene>
<keyword evidence="2" id="KW-1185">Reference proteome</keyword>
<comment type="caution">
    <text evidence="1">The sequence shown here is derived from an EMBL/GenBank/DDBJ whole genome shotgun (WGS) entry which is preliminary data.</text>
</comment>
<sequence length="125" mass="13372">MCAGGSIRKAVAGVEDGSDASGTPQQQLGKQAYTSVTLVQQTVVSETAVSQVVYEVLVKCDSFPCRVVTGGISLCLRPVLLLQQNRPKREIGTSDMHLLVGVGTIPHVLRLKQDIPHPRSSHNLV</sequence>
<name>A0A5B7CF45_PORTR</name>
<dbReference type="EMBL" id="VSRR010000010">
    <property type="protein sequence ID" value="MPC07868.1"/>
    <property type="molecule type" value="Genomic_DNA"/>
</dbReference>